<keyword evidence="1" id="KW-0175">Coiled coil</keyword>
<dbReference type="RefSeq" id="WP_346081332.1">
    <property type="nucleotide sequence ID" value="NZ_BAABDG010000003.1"/>
</dbReference>
<dbReference type="Proteomes" id="UP001499994">
    <property type="component" value="Unassembled WGS sequence"/>
</dbReference>
<evidence type="ECO:0000313" key="3">
    <source>
        <dbReference type="Proteomes" id="UP001499994"/>
    </source>
</evidence>
<organism evidence="2 3">
    <name type="scientific">Gibbsiella dentisursi</name>
    <dbReference type="NCBI Taxonomy" id="796890"/>
    <lineage>
        <taxon>Bacteria</taxon>
        <taxon>Pseudomonadati</taxon>
        <taxon>Pseudomonadota</taxon>
        <taxon>Gammaproteobacteria</taxon>
        <taxon>Enterobacterales</taxon>
        <taxon>Yersiniaceae</taxon>
        <taxon>Gibbsiella</taxon>
    </lineage>
</organism>
<sequence length="239" mass="26562">MSTALSPQMTAVVNALHEARHTHSKNAAALTDIEHALTRYKQQKAETESESRQAEGQWRTLFRQLRGEMTPALQAQHHERISKRELAREFDGLIEEITLDKMGLHLDCVNSGLALEKAHQTALQAFTDEALATAIQAIDAAIVQAWVTVRRAYDTYQEAPQAVLEQRLMQALQARITQCAKTLDDTALLDGAPVLKDIGLARPATPGVLDRLRSGPLARRRYAQELQAKRAQLAGKQED</sequence>
<proteinExistence type="predicted"/>
<name>A0ABP7LCA2_9GAMM</name>
<evidence type="ECO:0000256" key="1">
    <source>
        <dbReference type="SAM" id="Coils"/>
    </source>
</evidence>
<dbReference type="EMBL" id="BAABDG010000003">
    <property type="protein sequence ID" value="GAA3898240.1"/>
    <property type="molecule type" value="Genomic_DNA"/>
</dbReference>
<feature type="coiled-coil region" evidence="1">
    <location>
        <begin position="30"/>
        <end position="57"/>
    </location>
</feature>
<reference evidence="3" key="1">
    <citation type="journal article" date="2019" name="Int. J. Syst. Evol. Microbiol.">
        <title>The Global Catalogue of Microorganisms (GCM) 10K type strain sequencing project: providing services to taxonomists for standard genome sequencing and annotation.</title>
        <authorList>
            <consortium name="The Broad Institute Genomics Platform"/>
            <consortium name="The Broad Institute Genome Sequencing Center for Infectious Disease"/>
            <person name="Wu L."/>
            <person name="Ma J."/>
        </authorList>
    </citation>
    <scope>NUCLEOTIDE SEQUENCE [LARGE SCALE GENOMIC DNA]</scope>
    <source>
        <strain evidence="3">JCM 17201</strain>
    </source>
</reference>
<keyword evidence="3" id="KW-1185">Reference proteome</keyword>
<comment type="caution">
    <text evidence="2">The sequence shown here is derived from an EMBL/GenBank/DDBJ whole genome shotgun (WGS) entry which is preliminary data.</text>
</comment>
<evidence type="ECO:0008006" key="4">
    <source>
        <dbReference type="Google" id="ProtNLM"/>
    </source>
</evidence>
<accession>A0ABP7LCA2</accession>
<gene>
    <name evidence="2" type="ORF">GCM10022405_24430</name>
</gene>
<protein>
    <recommendedName>
        <fullName evidence="4">Glycoprotein 3</fullName>
    </recommendedName>
</protein>
<evidence type="ECO:0000313" key="2">
    <source>
        <dbReference type="EMBL" id="GAA3898240.1"/>
    </source>
</evidence>